<evidence type="ECO:0000313" key="4">
    <source>
        <dbReference type="Proteomes" id="UP000011863"/>
    </source>
</evidence>
<reference evidence="3 4" key="1">
    <citation type="journal article" date="2013" name="Int. J. Syst. Evol. Microbiol.">
        <title>Ilumatobacter nonamiense sp. nov. and Ilumatobacter coccineum sp. nov., isolated from seashore sand.</title>
        <authorList>
            <person name="Matsumoto A."/>
            <person name="Kasai H."/>
            <person name="Matsuo Y."/>
            <person name="Shizuri Y."/>
            <person name="Ichikawa N."/>
            <person name="Fujita N."/>
            <person name="Omura S."/>
            <person name="Takahashi Y."/>
        </authorList>
    </citation>
    <scope>NUCLEOTIDE SEQUENCE [LARGE SCALE GENOMIC DNA]</scope>
    <source>
        <strain evidence="4">NBRC 103263 / KCTC 29153 / YM16-304</strain>
    </source>
</reference>
<name>A0A6C7EGJ1_ILUCY</name>
<keyword evidence="2" id="KW-0812">Transmembrane</keyword>
<evidence type="ECO:0000256" key="2">
    <source>
        <dbReference type="SAM" id="Phobius"/>
    </source>
</evidence>
<organism evidence="3 4">
    <name type="scientific">Ilumatobacter coccineus (strain NBRC 103263 / KCTC 29153 / YM16-304)</name>
    <dbReference type="NCBI Taxonomy" id="1313172"/>
    <lineage>
        <taxon>Bacteria</taxon>
        <taxon>Bacillati</taxon>
        <taxon>Actinomycetota</taxon>
        <taxon>Acidimicrobiia</taxon>
        <taxon>Acidimicrobiales</taxon>
        <taxon>Ilumatobacteraceae</taxon>
        <taxon>Ilumatobacter</taxon>
    </lineage>
</organism>
<dbReference type="EMBL" id="AP012057">
    <property type="protein sequence ID" value="BAN03086.1"/>
    <property type="molecule type" value="Genomic_DNA"/>
</dbReference>
<keyword evidence="4" id="KW-1185">Reference proteome</keyword>
<proteinExistence type="predicted"/>
<keyword evidence="2" id="KW-1133">Transmembrane helix</keyword>
<feature type="region of interest" description="Disordered" evidence="1">
    <location>
        <begin position="259"/>
        <end position="283"/>
    </location>
</feature>
<gene>
    <name evidence="3" type="ORF">YM304_27720</name>
</gene>
<evidence type="ECO:0000313" key="3">
    <source>
        <dbReference type="EMBL" id="BAN03086.1"/>
    </source>
</evidence>
<evidence type="ECO:0000256" key="1">
    <source>
        <dbReference type="SAM" id="MobiDB-lite"/>
    </source>
</evidence>
<dbReference type="Proteomes" id="UP000011863">
    <property type="component" value="Chromosome"/>
</dbReference>
<feature type="transmembrane region" description="Helical" evidence="2">
    <location>
        <begin position="27"/>
        <end position="48"/>
    </location>
</feature>
<accession>A0A6C7EGJ1</accession>
<dbReference type="KEGG" id="aym:YM304_27720"/>
<sequence length="283" mass="30939">MHPMNTDPAQSSAPARSSNIGRRVGGIVGRVVSLAVIGGAAVGGWIAVETFALPQLDASAAPAVRATNPWPVEYPEPDAAAFASFTMTYELDGQVTHTMTHDAATLRTRMTFYDDAGALDHLTEAAGNEFWRSSPSEPEWRLADVAETNRDRVLGLRRVRPMNVNEIIPPLAYPFVEITAEESAGDYDRYRITLDTDAFQARLPHEFHDWALRVVSGSGVTTEWALEVRPDGYVARWEGRSASTETWVEPTATPVFESSLAPRTPLADLDPADDVSAERVDDD</sequence>
<keyword evidence="2" id="KW-0472">Membrane</keyword>
<dbReference type="AlphaFoldDB" id="A0A6C7EGJ1"/>
<protein>
    <submittedName>
        <fullName evidence="3">Uncharacterized protein</fullName>
    </submittedName>
</protein>